<evidence type="ECO:0000256" key="12">
    <source>
        <dbReference type="HAMAP-Rule" id="MF_01961"/>
    </source>
</evidence>
<dbReference type="GO" id="GO:0070301">
    <property type="term" value="P:cellular response to hydrogen peroxide"/>
    <property type="evidence" value="ECO:0007669"/>
    <property type="project" value="TreeGrafter"/>
</dbReference>
<dbReference type="SUPFAM" id="SSF48113">
    <property type="entry name" value="Heme-dependent peroxidases"/>
    <property type="match status" value="2"/>
</dbReference>
<evidence type="ECO:0000256" key="9">
    <source>
        <dbReference type="ARBA" id="ARBA00060838"/>
    </source>
</evidence>
<feature type="region of interest" description="Disordered" evidence="14">
    <location>
        <begin position="1"/>
        <end position="26"/>
    </location>
</feature>
<dbReference type="CDD" id="cd00649">
    <property type="entry name" value="catalase_peroxidase_1"/>
    <property type="match status" value="1"/>
</dbReference>
<dbReference type="Pfam" id="PF00141">
    <property type="entry name" value="peroxidase"/>
    <property type="match status" value="2"/>
</dbReference>
<comment type="caution">
    <text evidence="16">The sequence shown here is derived from an EMBL/GenBank/DDBJ whole genome shotgun (WGS) entry which is preliminary data.</text>
</comment>
<proteinExistence type="inferred from homology"/>
<dbReference type="RefSeq" id="WP_163250317.1">
    <property type="nucleotide sequence ID" value="NZ_JAAIUV010000002.1"/>
</dbReference>
<dbReference type="InterPro" id="IPR010255">
    <property type="entry name" value="Haem_peroxidase_sf"/>
</dbReference>
<dbReference type="Proteomes" id="UP000481621">
    <property type="component" value="Unassembled WGS sequence"/>
</dbReference>
<feature type="binding site" description="axial binding residue" evidence="12">
    <location>
        <position position="264"/>
    </location>
    <ligand>
        <name>heme b</name>
        <dbReference type="ChEBI" id="CHEBI:60344"/>
    </ligand>
    <ligandPart>
        <name>Fe</name>
        <dbReference type="ChEBI" id="CHEBI:18248"/>
    </ligandPart>
</feature>
<dbReference type="GO" id="GO:0046872">
    <property type="term" value="F:metal ion binding"/>
    <property type="evidence" value="ECO:0007669"/>
    <property type="project" value="UniProtKB-KW"/>
</dbReference>
<feature type="cross-link" description="Tryptophyl-tyrosyl-methioninium (Tyr-Met) (with Trp-100)" evidence="12">
    <location>
        <begin position="223"/>
        <end position="249"/>
    </location>
</feature>
<protein>
    <recommendedName>
        <fullName evidence="11 12">Catalase-peroxidase</fullName>
        <shortName evidence="12">CP</shortName>
        <ecNumber evidence="10 12">1.11.1.21</ecNumber>
    </recommendedName>
    <alternativeName>
        <fullName evidence="12">Peroxidase/catalase</fullName>
    </alternativeName>
</protein>
<comment type="PTM">
    <text evidence="12">Formation of the three residue Trp-Tyr-Met cross-link is important for the catalase, but not the peroxidase activity of the enzyme.</text>
</comment>
<name>A0A6B3TN87_9BACI</name>
<dbReference type="GO" id="GO:0042744">
    <property type="term" value="P:hydrogen peroxide catabolic process"/>
    <property type="evidence" value="ECO:0007669"/>
    <property type="project" value="UniProtKB-KW"/>
</dbReference>
<feature type="site" description="Transition state stabilizer" evidence="12">
    <location>
        <position position="97"/>
    </location>
</feature>
<dbReference type="PRINTS" id="PR00458">
    <property type="entry name" value="PEROXIDASE"/>
</dbReference>
<evidence type="ECO:0000256" key="5">
    <source>
        <dbReference type="ARBA" id="ARBA00023004"/>
    </source>
</evidence>
<evidence type="ECO:0000259" key="15">
    <source>
        <dbReference type="PROSITE" id="PS50873"/>
    </source>
</evidence>
<dbReference type="NCBIfam" id="TIGR00198">
    <property type="entry name" value="cat_per_HPI"/>
    <property type="match status" value="1"/>
</dbReference>
<evidence type="ECO:0000256" key="6">
    <source>
        <dbReference type="ARBA" id="ARBA00023324"/>
    </source>
</evidence>
<dbReference type="PANTHER" id="PTHR30555:SF6">
    <property type="entry name" value="CATALASE-PEROXIDASE"/>
    <property type="match status" value="1"/>
</dbReference>
<dbReference type="CDD" id="cd08200">
    <property type="entry name" value="catalase_peroxidase_2"/>
    <property type="match status" value="1"/>
</dbReference>
<accession>A0A6B3TN87</accession>
<dbReference type="FunFam" id="1.10.420.10:FF:000004">
    <property type="entry name" value="Catalase-peroxidase"/>
    <property type="match status" value="1"/>
</dbReference>
<evidence type="ECO:0000256" key="7">
    <source>
        <dbReference type="ARBA" id="ARBA00049145"/>
    </source>
</evidence>
<keyword evidence="17" id="KW-1185">Reference proteome</keyword>
<dbReference type="GO" id="GO:0020037">
    <property type="term" value="F:heme binding"/>
    <property type="evidence" value="ECO:0007669"/>
    <property type="project" value="InterPro"/>
</dbReference>
<comment type="cofactor">
    <cofactor evidence="12">
        <name>heme b</name>
        <dbReference type="ChEBI" id="CHEBI:60344"/>
    </cofactor>
    <text evidence="12">Binds 1 heme b (iron(II)-protoporphyrin IX) group per dimer.</text>
</comment>
<dbReference type="Gene3D" id="1.10.520.10">
    <property type="match status" value="2"/>
</dbReference>
<dbReference type="HAMAP" id="MF_01961">
    <property type="entry name" value="Catal_peroxid"/>
    <property type="match status" value="1"/>
</dbReference>
<keyword evidence="5 12" id="KW-0408">Iron</keyword>
<keyword evidence="3 12" id="KW-0479">Metal-binding</keyword>
<dbReference type="AlphaFoldDB" id="A0A6B3TN87"/>
<reference evidence="16" key="1">
    <citation type="submission" date="2020-02" db="EMBL/GenBank/DDBJ databases">
        <title>Bacillus sedimentmangrovi sp. nov., isolated from sediment of the mangrove ecosystem.</title>
        <authorList>
            <person name="Liu G."/>
        </authorList>
    </citation>
    <scope>NUCLEOTIDE SEQUENCE [LARGE SCALE GENOMIC DNA]</scope>
    <source>
        <strain evidence="16">SgZ-7</strain>
    </source>
</reference>
<dbReference type="PROSITE" id="PS00436">
    <property type="entry name" value="PEROXIDASE_2"/>
    <property type="match status" value="1"/>
</dbReference>
<evidence type="ECO:0000256" key="2">
    <source>
        <dbReference type="ARBA" id="ARBA00022617"/>
    </source>
</evidence>
<dbReference type="InterPro" id="IPR019794">
    <property type="entry name" value="Peroxidases_AS"/>
</dbReference>
<dbReference type="InterPro" id="IPR002016">
    <property type="entry name" value="Haem_peroxidase"/>
</dbReference>
<dbReference type="GO" id="GO:0004096">
    <property type="term" value="F:catalase activity"/>
    <property type="evidence" value="ECO:0007669"/>
    <property type="project" value="UniProtKB-UniRule"/>
</dbReference>
<sequence>MDVKNNHSNEKCPFHGSATRAKSSGTTNRDWWPNALNLNILHQHDRKSNPMGEDFDYAEEFQKLDYNALKEDLRKLMTDSQDWWPADYGHYGPLFIRMSWHAAGTYRIGDGRGGGGTGNQRFAPLNSWPDNASLDKARRLLWPIKQKYGNKISWADLLLLAGNVAIESMGGPTIGFGAGRPDIWHPEEDIYWGSETTWLGDNRYTGDRELENPLAAVQMGLIYVNPEGPNGKPDPVAAARDIRETFARMGMNDEETVALIAGGHTFGKAHGAGDPSHVGPEPEAAPIEAQGLGWLSTYGSGKGRDTITSGIEGAWTANPTKWDNGYFELLFGYEWWLTKSPAGAWQWMIVDPAEEHLAPDPEDPSIKVPTMMTTADMALRHDPVYEKIARRYYENPQEFADTFARAWFKLLHRDMGPKTRYLGPEVPEEDFIWQDPVPAGNYDLTEEDIALIKAKILDSGLTVSRLVTTAWASASTYRGSDHRGGANGARIRLAPQKDWEVNEPEQLAQVLQVLENIQKELDVEVSLADLIVLGGCAAIEKAARDAGFDVTVPFAPGRGDATLEQTDVESFHVLEPVADGFRNYLKKSYRVSPEELLVDKAQLLGLTAPEMTVLIGGMRVLGTNFGGTMHGVFTDRVGQLTNDFFVNLLDMSVEWKPVGENLYEGRDRKTGKVVRTATRVDLVFGSNSVLRAIAEVYAQDDNKEKFVNDFIAAWVKVMNADRFDLKAMERKKAQLTRK</sequence>
<organism evidence="16 17">
    <name type="scientific">Neobacillus thermocopriae</name>
    <dbReference type="NCBI Taxonomy" id="1215031"/>
    <lineage>
        <taxon>Bacteria</taxon>
        <taxon>Bacillati</taxon>
        <taxon>Bacillota</taxon>
        <taxon>Bacilli</taxon>
        <taxon>Bacillales</taxon>
        <taxon>Bacillaceae</taxon>
        <taxon>Neobacillus</taxon>
    </lineage>
</organism>
<comment type="subunit">
    <text evidence="12">Homodimer or homotetramer.</text>
</comment>
<evidence type="ECO:0000313" key="17">
    <source>
        <dbReference type="Proteomes" id="UP000481621"/>
    </source>
</evidence>
<dbReference type="FunFam" id="1.10.520.10:FF:000002">
    <property type="entry name" value="Catalase-peroxidase"/>
    <property type="match status" value="1"/>
</dbReference>
<keyword evidence="4 12" id="KW-0560">Oxidoreductase</keyword>
<evidence type="ECO:0000256" key="14">
    <source>
        <dbReference type="SAM" id="MobiDB-lite"/>
    </source>
</evidence>
<evidence type="ECO:0000256" key="1">
    <source>
        <dbReference type="ARBA" id="ARBA00022559"/>
    </source>
</evidence>
<feature type="domain" description="Plant heme peroxidase family profile" evidence="15">
    <location>
        <begin position="134"/>
        <end position="410"/>
    </location>
</feature>
<gene>
    <name evidence="12 16" type="primary">katG</name>
    <name evidence="16" type="ORF">G4Z05_02560</name>
</gene>
<comment type="function">
    <text evidence="12">Bifunctional enzyme with both catalase and broad-spectrum peroxidase activity.</text>
</comment>
<dbReference type="FunFam" id="1.10.420.10:FF:000002">
    <property type="entry name" value="Catalase-peroxidase"/>
    <property type="match status" value="1"/>
</dbReference>
<evidence type="ECO:0000256" key="10">
    <source>
        <dbReference type="ARBA" id="ARBA00067012"/>
    </source>
</evidence>
<dbReference type="PANTHER" id="PTHR30555">
    <property type="entry name" value="HYDROPEROXIDASE I, BIFUNCTIONAL CATALASE-PEROXIDASE"/>
    <property type="match status" value="1"/>
</dbReference>
<evidence type="ECO:0000256" key="11">
    <source>
        <dbReference type="ARBA" id="ARBA00074141"/>
    </source>
</evidence>
<evidence type="ECO:0000256" key="13">
    <source>
        <dbReference type="RuleBase" id="RU003451"/>
    </source>
</evidence>
<dbReference type="EC" id="1.11.1.21" evidence="10 12"/>
<evidence type="ECO:0000256" key="4">
    <source>
        <dbReference type="ARBA" id="ARBA00023002"/>
    </source>
</evidence>
<feature type="active site" description="Proton acceptor" evidence="12">
    <location>
        <position position="101"/>
    </location>
</feature>
<comment type="similarity">
    <text evidence="9 12 13">Belongs to the peroxidase family. Peroxidase/catalase subfamily.</text>
</comment>
<feature type="compositionally biased region" description="Basic and acidic residues" evidence="14">
    <location>
        <begin position="1"/>
        <end position="13"/>
    </location>
</feature>
<keyword evidence="1 12" id="KW-0575">Peroxidase</keyword>
<dbReference type="InterPro" id="IPR019793">
    <property type="entry name" value="Peroxidases_heam-ligand_BS"/>
</dbReference>
<comment type="catalytic activity">
    <reaction evidence="8 12 13">
        <text>H2O2 + AH2 = A + 2 H2O</text>
        <dbReference type="Rhea" id="RHEA:30275"/>
        <dbReference type="ChEBI" id="CHEBI:13193"/>
        <dbReference type="ChEBI" id="CHEBI:15377"/>
        <dbReference type="ChEBI" id="CHEBI:16240"/>
        <dbReference type="ChEBI" id="CHEBI:17499"/>
        <dbReference type="EC" id="1.11.1.21"/>
    </reaction>
</comment>
<dbReference type="PRINTS" id="PR00460">
    <property type="entry name" value="BPEROXIDASE"/>
</dbReference>
<comment type="catalytic activity">
    <reaction evidence="7 12 13">
        <text>2 H2O2 = O2 + 2 H2O</text>
        <dbReference type="Rhea" id="RHEA:20309"/>
        <dbReference type="ChEBI" id="CHEBI:15377"/>
        <dbReference type="ChEBI" id="CHEBI:15379"/>
        <dbReference type="ChEBI" id="CHEBI:16240"/>
        <dbReference type="EC" id="1.11.1.21"/>
    </reaction>
</comment>
<dbReference type="Gene3D" id="1.10.420.10">
    <property type="entry name" value="Peroxidase, domain 2"/>
    <property type="match status" value="2"/>
</dbReference>
<evidence type="ECO:0000256" key="8">
    <source>
        <dbReference type="ARBA" id="ARBA00051651"/>
    </source>
</evidence>
<keyword evidence="2 12" id="KW-0349">Heme</keyword>
<dbReference type="EMBL" id="JAAIUV010000002">
    <property type="protein sequence ID" value="NEX77769.1"/>
    <property type="molecule type" value="Genomic_DNA"/>
</dbReference>
<dbReference type="InterPro" id="IPR000763">
    <property type="entry name" value="Catalase_peroxidase"/>
</dbReference>
<dbReference type="PROSITE" id="PS00435">
    <property type="entry name" value="PEROXIDASE_1"/>
    <property type="match status" value="1"/>
</dbReference>
<dbReference type="PROSITE" id="PS50873">
    <property type="entry name" value="PEROXIDASE_4"/>
    <property type="match status" value="1"/>
</dbReference>
<dbReference type="GO" id="GO:0005829">
    <property type="term" value="C:cytosol"/>
    <property type="evidence" value="ECO:0007669"/>
    <property type="project" value="TreeGrafter"/>
</dbReference>
<evidence type="ECO:0000313" key="16">
    <source>
        <dbReference type="EMBL" id="NEX77769.1"/>
    </source>
</evidence>
<dbReference type="NCBIfam" id="NF011635">
    <property type="entry name" value="PRK15061.1"/>
    <property type="match status" value="1"/>
</dbReference>
<evidence type="ECO:0000256" key="3">
    <source>
        <dbReference type="ARBA" id="ARBA00022723"/>
    </source>
</evidence>
<comment type="caution">
    <text evidence="12">Lacks conserved residue(s) required for the propagation of feature annotation.</text>
</comment>
<keyword evidence="6 12" id="KW-0376">Hydrogen peroxide</keyword>